<feature type="domain" description="Glycosyltransferase 2-like" evidence="3">
    <location>
        <begin position="6"/>
        <end position="123"/>
    </location>
</feature>
<dbReference type="Gene3D" id="3.90.550.10">
    <property type="entry name" value="Spore Coat Polysaccharide Biosynthesis Protein SpsA, Chain A"/>
    <property type="match status" value="1"/>
</dbReference>
<dbReference type="InterPro" id="IPR001173">
    <property type="entry name" value="Glyco_trans_2-like"/>
</dbReference>
<reference evidence="4 5" key="1">
    <citation type="submission" date="2019-08" db="EMBL/GenBank/DDBJ databases">
        <title>In-depth cultivation of the pig gut microbiome towards novel bacterial diversity and tailored functional studies.</title>
        <authorList>
            <person name="Wylensek D."/>
            <person name="Hitch T.C.A."/>
            <person name="Clavel T."/>
        </authorList>
    </citation>
    <scope>NUCLEOTIDE SEQUENCE [LARGE SCALE GENOMIC DNA]</scope>
    <source>
        <strain evidence="4 5">Oil-RF-744-WCA-WT-10</strain>
    </source>
</reference>
<accession>A0A6L5XAX7</accession>
<proteinExistence type="predicted"/>
<dbReference type="PANTHER" id="PTHR22916:SF51">
    <property type="entry name" value="GLYCOSYLTRANSFERASE EPSH-RELATED"/>
    <property type="match status" value="1"/>
</dbReference>
<dbReference type="AlphaFoldDB" id="A0A6L5XAX7"/>
<comment type="caution">
    <text evidence="4">The sequence shown here is derived from an EMBL/GenBank/DDBJ whole genome shotgun (WGS) entry which is preliminary data.</text>
</comment>
<dbReference type="Pfam" id="PF00535">
    <property type="entry name" value="Glycos_transf_2"/>
    <property type="match status" value="1"/>
</dbReference>
<sequence length="316" mass="36229">MNPLLSIIIPMYSSERYIVRCIESLRELKILKEVIVVDDGSSDGSYDIARKFASNGEIKLFHQENKGVSEARNLGLDRCSGDVVVFVDSDDFIIGEGFQSMYNNFTLSKAEMAMGGVKIKCADQHIEVRMAYSEMVGRLWKGDECFANLMHTNTFTPLVFCYMFKKSFLDRVKLRFQHRMSEDDLWTSIAMCEAHNVLVTDDLHYVYCKNSDSITGTNVSTIFRADNHLAVANDLYDYLRNHTLSENAEVWLCCKILYIASIAVKIYIDNDYYTFSLSIEMFQDLFSRVLQSSNEYAKKVGLMFGKRLLDTIKSVK</sequence>
<dbReference type="RefSeq" id="WP_154326722.1">
    <property type="nucleotide sequence ID" value="NZ_CP045696.1"/>
</dbReference>
<evidence type="ECO:0000256" key="2">
    <source>
        <dbReference type="ARBA" id="ARBA00022679"/>
    </source>
</evidence>
<protein>
    <submittedName>
        <fullName evidence="4">Glycosyltransferase</fullName>
    </submittedName>
</protein>
<dbReference type="SUPFAM" id="SSF53448">
    <property type="entry name" value="Nucleotide-diphospho-sugar transferases"/>
    <property type="match status" value="1"/>
</dbReference>
<dbReference type="Proteomes" id="UP000483362">
    <property type="component" value="Unassembled WGS sequence"/>
</dbReference>
<gene>
    <name evidence="4" type="ORF">FYJ29_06355</name>
</gene>
<evidence type="ECO:0000259" key="3">
    <source>
        <dbReference type="Pfam" id="PF00535"/>
    </source>
</evidence>
<organism evidence="4 5">
    <name type="scientific">Sodaliphilus pleomorphus</name>
    <dbReference type="NCBI Taxonomy" id="2606626"/>
    <lineage>
        <taxon>Bacteria</taxon>
        <taxon>Pseudomonadati</taxon>
        <taxon>Bacteroidota</taxon>
        <taxon>Bacteroidia</taxon>
        <taxon>Bacteroidales</taxon>
        <taxon>Muribaculaceae</taxon>
        <taxon>Sodaliphilus</taxon>
    </lineage>
</organism>
<keyword evidence="5" id="KW-1185">Reference proteome</keyword>
<evidence type="ECO:0000313" key="5">
    <source>
        <dbReference type="Proteomes" id="UP000483362"/>
    </source>
</evidence>
<dbReference type="EMBL" id="VULT01000008">
    <property type="protein sequence ID" value="MSS17381.1"/>
    <property type="molecule type" value="Genomic_DNA"/>
</dbReference>
<dbReference type="GO" id="GO:0016758">
    <property type="term" value="F:hexosyltransferase activity"/>
    <property type="evidence" value="ECO:0007669"/>
    <property type="project" value="UniProtKB-ARBA"/>
</dbReference>
<evidence type="ECO:0000313" key="4">
    <source>
        <dbReference type="EMBL" id="MSS17381.1"/>
    </source>
</evidence>
<keyword evidence="2 4" id="KW-0808">Transferase</keyword>
<evidence type="ECO:0000256" key="1">
    <source>
        <dbReference type="ARBA" id="ARBA00022676"/>
    </source>
</evidence>
<dbReference type="PANTHER" id="PTHR22916">
    <property type="entry name" value="GLYCOSYLTRANSFERASE"/>
    <property type="match status" value="1"/>
</dbReference>
<dbReference type="InterPro" id="IPR029044">
    <property type="entry name" value="Nucleotide-diphossugar_trans"/>
</dbReference>
<name>A0A6L5XAX7_9BACT</name>
<keyword evidence="1" id="KW-0328">Glycosyltransferase</keyword>
<dbReference type="CDD" id="cd00761">
    <property type="entry name" value="Glyco_tranf_GTA_type"/>
    <property type="match status" value="1"/>
</dbReference>